<dbReference type="EMBL" id="HBUE01166019">
    <property type="protein sequence ID" value="CAG6512625.1"/>
    <property type="molecule type" value="Transcribed_RNA"/>
</dbReference>
<dbReference type="EMBL" id="HBUE01271322">
    <property type="protein sequence ID" value="CAG6564086.1"/>
    <property type="molecule type" value="Transcribed_RNA"/>
</dbReference>
<dbReference type="AlphaFoldDB" id="A0A8D8J059"/>
<reference evidence="1" key="1">
    <citation type="submission" date="2021-05" db="EMBL/GenBank/DDBJ databases">
        <authorList>
            <person name="Alioto T."/>
            <person name="Alioto T."/>
            <person name="Gomez Garrido J."/>
        </authorList>
    </citation>
    <scope>NUCLEOTIDE SEQUENCE</scope>
</reference>
<dbReference type="EMBL" id="HBUE01166021">
    <property type="protein sequence ID" value="CAG6512628.1"/>
    <property type="molecule type" value="Transcribed_RNA"/>
</dbReference>
<organism evidence="1">
    <name type="scientific">Culex pipiens</name>
    <name type="common">House mosquito</name>
    <dbReference type="NCBI Taxonomy" id="7175"/>
    <lineage>
        <taxon>Eukaryota</taxon>
        <taxon>Metazoa</taxon>
        <taxon>Ecdysozoa</taxon>
        <taxon>Arthropoda</taxon>
        <taxon>Hexapoda</taxon>
        <taxon>Insecta</taxon>
        <taxon>Pterygota</taxon>
        <taxon>Neoptera</taxon>
        <taxon>Endopterygota</taxon>
        <taxon>Diptera</taxon>
        <taxon>Nematocera</taxon>
        <taxon>Culicoidea</taxon>
        <taxon>Culicidae</taxon>
        <taxon>Culicinae</taxon>
        <taxon>Culicini</taxon>
        <taxon>Culex</taxon>
        <taxon>Culex</taxon>
    </lineage>
</organism>
<accession>A0A8D8J059</accession>
<name>A0A8D8J059_CULPI</name>
<proteinExistence type="predicted"/>
<dbReference type="EMBL" id="HBUE01271324">
    <property type="protein sequence ID" value="CAG6564089.1"/>
    <property type="molecule type" value="Transcribed_RNA"/>
</dbReference>
<sequence>MAAWSAAVVMFGYSALVFGPPIRRRTEHAFAPVRAQEDVQIRGHVRRRLRLAGLVGHGVTGAARCRRRELVPHGIHHRVDAGRSRNRLAALVTPLPGQPSRGVVVDLVVKTGHAGTGRGRRRRRGFRCLVDDPG</sequence>
<evidence type="ECO:0000313" key="1">
    <source>
        <dbReference type="EMBL" id="CAG6564089.1"/>
    </source>
</evidence>
<protein>
    <submittedName>
        <fullName evidence="1">(northern house mosquito) hypothetical protein</fullName>
    </submittedName>
</protein>